<keyword evidence="2" id="KW-0808">Transferase</keyword>
<sequence>MPLLDSGLAVALLAASLAFPSSAIETVAPARASGVVVYAKPGGRALVRLRNRTPYGSLRRLWVRERRDAWIKVAVEDGPHGVGWLRSRDVRPASELEYRIEIDRSKKRLSVIGGGSRWSTKVVIGGDATPTPDGTFQITDRIDGARYSGVYGARILVLSAYGDHAHTSRVAIHGVPPAAHSKAFSAGCIRVSRPALLRLYRQVRPGTPVRVRG</sequence>
<dbReference type="GO" id="GO:0018104">
    <property type="term" value="P:peptidoglycan-protein cross-linking"/>
    <property type="evidence" value="ECO:0007669"/>
    <property type="project" value="TreeGrafter"/>
</dbReference>
<proteinExistence type="predicted"/>
<dbReference type="CDD" id="cd16913">
    <property type="entry name" value="YkuD_like"/>
    <property type="match status" value="1"/>
</dbReference>
<keyword evidence="7" id="KW-0732">Signal</keyword>
<keyword evidence="4 6" id="KW-0573">Peptidoglycan synthesis</keyword>
<dbReference type="Pfam" id="PF03734">
    <property type="entry name" value="YkuD"/>
    <property type="match status" value="1"/>
</dbReference>
<gene>
    <name evidence="9" type="ORF">OM076_42935</name>
</gene>
<dbReference type="EMBL" id="JAPDOD010000087">
    <property type="protein sequence ID" value="MDA0167094.1"/>
    <property type="molecule type" value="Genomic_DNA"/>
</dbReference>
<comment type="pathway">
    <text evidence="1 6">Cell wall biogenesis; peptidoglycan biosynthesis.</text>
</comment>
<evidence type="ECO:0000256" key="6">
    <source>
        <dbReference type="PROSITE-ProRule" id="PRU01373"/>
    </source>
</evidence>
<feature type="active site" description="Proton donor/acceptor" evidence="6">
    <location>
        <position position="173"/>
    </location>
</feature>
<dbReference type="InterPro" id="IPR038063">
    <property type="entry name" value="Transpep_catalytic_dom"/>
</dbReference>
<dbReference type="Gene3D" id="2.40.440.10">
    <property type="entry name" value="L,D-transpeptidase catalytic domain-like"/>
    <property type="match status" value="1"/>
</dbReference>
<feature type="chain" id="PRO_5040989639" evidence="7">
    <location>
        <begin position="24"/>
        <end position="213"/>
    </location>
</feature>
<feature type="domain" description="L,D-TPase catalytic" evidence="8">
    <location>
        <begin position="98"/>
        <end position="212"/>
    </location>
</feature>
<organism evidence="9 10">
    <name type="scientific">Solirubrobacter ginsenosidimutans</name>
    <dbReference type="NCBI Taxonomy" id="490573"/>
    <lineage>
        <taxon>Bacteria</taxon>
        <taxon>Bacillati</taxon>
        <taxon>Actinomycetota</taxon>
        <taxon>Thermoleophilia</taxon>
        <taxon>Solirubrobacterales</taxon>
        <taxon>Solirubrobacteraceae</taxon>
        <taxon>Solirubrobacter</taxon>
    </lineage>
</organism>
<evidence type="ECO:0000256" key="5">
    <source>
        <dbReference type="ARBA" id="ARBA00023316"/>
    </source>
</evidence>
<dbReference type="GO" id="GO:0005576">
    <property type="term" value="C:extracellular region"/>
    <property type="evidence" value="ECO:0007669"/>
    <property type="project" value="TreeGrafter"/>
</dbReference>
<keyword evidence="3 6" id="KW-0133">Cell shape</keyword>
<dbReference type="AlphaFoldDB" id="A0A9X3N263"/>
<evidence type="ECO:0000256" key="7">
    <source>
        <dbReference type="SAM" id="SignalP"/>
    </source>
</evidence>
<evidence type="ECO:0000256" key="1">
    <source>
        <dbReference type="ARBA" id="ARBA00004752"/>
    </source>
</evidence>
<evidence type="ECO:0000256" key="4">
    <source>
        <dbReference type="ARBA" id="ARBA00022984"/>
    </source>
</evidence>
<evidence type="ECO:0000259" key="8">
    <source>
        <dbReference type="PROSITE" id="PS52029"/>
    </source>
</evidence>
<name>A0A9X3N263_9ACTN</name>
<dbReference type="PROSITE" id="PS52029">
    <property type="entry name" value="LD_TPASE"/>
    <property type="match status" value="1"/>
</dbReference>
<dbReference type="InterPro" id="IPR005490">
    <property type="entry name" value="LD_TPept_cat_dom"/>
</dbReference>
<evidence type="ECO:0000256" key="2">
    <source>
        <dbReference type="ARBA" id="ARBA00022679"/>
    </source>
</evidence>
<keyword evidence="10" id="KW-1185">Reference proteome</keyword>
<dbReference type="RefSeq" id="WP_270046346.1">
    <property type="nucleotide sequence ID" value="NZ_JAPDOD010000087.1"/>
</dbReference>
<protein>
    <submittedName>
        <fullName evidence="9">L,D-transpeptidase</fullName>
    </submittedName>
</protein>
<reference evidence="9" key="1">
    <citation type="submission" date="2022-10" db="EMBL/GenBank/DDBJ databases">
        <title>The WGS of Solirubrobacter ginsenosidimutans DSM 21036.</title>
        <authorList>
            <person name="Jiang Z."/>
        </authorList>
    </citation>
    <scope>NUCLEOTIDE SEQUENCE</scope>
    <source>
        <strain evidence="9">DSM 21036</strain>
    </source>
</reference>
<keyword evidence="5 6" id="KW-0961">Cell wall biogenesis/degradation</keyword>
<evidence type="ECO:0000313" key="9">
    <source>
        <dbReference type="EMBL" id="MDA0167094.1"/>
    </source>
</evidence>
<dbReference type="GO" id="GO:0071972">
    <property type="term" value="F:peptidoglycan L,D-transpeptidase activity"/>
    <property type="evidence" value="ECO:0007669"/>
    <property type="project" value="TreeGrafter"/>
</dbReference>
<feature type="active site" description="Nucleophile" evidence="6">
    <location>
        <position position="188"/>
    </location>
</feature>
<accession>A0A9X3N263</accession>
<evidence type="ECO:0000256" key="3">
    <source>
        <dbReference type="ARBA" id="ARBA00022960"/>
    </source>
</evidence>
<dbReference type="InterPro" id="IPR050979">
    <property type="entry name" value="LD-transpeptidase"/>
</dbReference>
<feature type="signal peptide" evidence="7">
    <location>
        <begin position="1"/>
        <end position="23"/>
    </location>
</feature>
<dbReference type="PANTHER" id="PTHR30582">
    <property type="entry name" value="L,D-TRANSPEPTIDASE"/>
    <property type="match status" value="1"/>
</dbReference>
<dbReference type="GO" id="GO:0071555">
    <property type="term" value="P:cell wall organization"/>
    <property type="evidence" value="ECO:0007669"/>
    <property type="project" value="UniProtKB-UniRule"/>
</dbReference>
<dbReference type="Proteomes" id="UP001149140">
    <property type="component" value="Unassembled WGS sequence"/>
</dbReference>
<dbReference type="SUPFAM" id="SSF141523">
    <property type="entry name" value="L,D-transpeptidase catalytic domain-like"/>
    <property type="match status" value="1"/>
</dbReference>
<comment type="caution">
    <text evidence="9">The sequence shown here is derived from an EMBL/GenBank/DDBJ whole genome shotgun (WGS) entry which is preliminary data.</text>
</comment>
<dbReference type="GO" id="GO:0008360">
    <property type="term" value="P:regulation of cell shape"/>
    <property type="evidence" value="ECO:0007669"/>
    <property type="project" value="UniProtKB-UniRule"/>
</dbReference>
<dbReference type="GO" id="GO:0016740">
    <property type="term" value="F:transferase activity"/>
    <property type="evidence" value="ECO:0007669"/>
    <property type="project" value="UniProtKB-KW"/>
</dbReference>
<evidence type="ECO:0000313" key="10">
    <source>
        <dbReference type="Proteomes" id="UP001149140"/>
    </source>
</evidence>